<keyword evidence="2" id="KW-1185">Reference proteome</keyword>
<evidence type="ECO:0000313" key="2">
    <source>
        <dbReference type="Proteomes" id="UP000516216"/>
    </source>
</evidence>
<evidence type="ECO:0000313" key="1">
    <source>
        <dbReference type="EMBL" id="QNO00840.1"/>
    </source>
</evidence>
<proteinExistence type="predicted"/>
<gene>
    <name evidence="1" type="ORF">phiPsa397_102</name>
</gene>
<dbReference type="EMBL" id="MT670422">
    <property type="protein sequence ID" value="QNO00840.1"/>
    <property type="molecule type" value="Genomic_DNA"/>
</dbReference>
<dbReference type="Proteomes" id="UP000516216">
    <property type="component" value="Segment"/>
</dbReference>
<sequence>MAAITDTDMKFIVGLGLCAVAMFGSIFMVQANHFDDQKMACKRADGRGSLVVSRATGIPIGYECMRLHLVLKYRNGEYR</sequence>
<reference evidence="1 2" key="1">
    <citation type="submission" date="2020-06" db="EMBL/GenBank/DDBJ databases">
        <title>Characterization of Pseudomonas phiPsa374-like phages.</title>
        <authorList>
            <person name="Warring S."/>
            <person name="Malone L.M."/>
            <person name="Easingwood R.A."/>
            <person name="Rigano L."/>
            <person name="Frampton R.A."/>
            <person name="Lopez Acedo E."/>
            <person name="Templeton M.D."/>
            <person name="Kleffmann T."/>
            <person name="Bostina M."/>
            <person name="Fineran P.C."/>
        </authorList>
    </citation>
    <scope>NUCLEOTIDE SEQUENCE [LARGE SCALE GENOMIC DNA]</scope>
</reference>
<protein>
    <submittedName>
        <fullName evidence="1">Uncharacterized protein</fullName>
    </submittedName>
</protein>
<name>A0A7G9V3I4_9CAUD</name>
<organism evidence="1 2">
    <name type="scientific">Pseudomonas phage phiPsa397</name>
    <dbReference type="NCBI Taxonomy" id="1460367"/>
    <lineage>
        <taxon>Viruses</taxon>
        <taxon>Duplodnaviria</taxon>
        <taxon>Heunggongvirae</taxon>
        <taxon>Uroviricota</taxon>
        <taxon>Caudoviricetes</taxon>
        <taxon>Vandenendeviridae</taxon>
        <taxon>Gorskivirinae</taxon>
        <taxon>Otagovirus</taxon>
        <taxon>Otagovirus psa397</taxon>
    </lineage>
</organism>
<accession>A0A7G9V3I4</accession>